<gene>
    <name evidence="3" type="ORF">HCU67_08845</name>
</gene>
<dbReference type="Pfam" id="PF00534">
    <property type="entry name" value="Glycos_transf_1"/>
    <property type="match status" value="1"/>
</dbReference>
<dbReference type="RefSeq" id="WP_168552271.1">
    <property type="nucleotide sequence ID" value="NZ_JAAWWL010000002.1"/>
</dbReference>
<dbReference type="InterPro" id="IPR028098">
    <property type="entry name" value="Glyco_trans_4-like_N"/>
</dbReference>
<organism evidence="3 4">
    <name type="scientific">Croceivirga thetidis</name>
    <dbReference type="NCBI Taxonomy" id="2721623"/>
    <lineage>
        <taxon>Bacteria</taxon>
        <taxon>Pseudomonadati</taxon>
        <taxon>Bacteroidota</taxon>
        <taxon>Flavobacteriia</taxon>
        <taxon>Flavobacteriales</taxon>
        <taxon>Flavobacteriaceae</taxon>
        <taxon>Croceivirga</taxon>
    </lineage>
</organism>
<comment type="caution">
    <text evidence="3">The sequence shown here is derived from an EMBL/GenBank/DDBJ whole genome shotgun (WGS) entry which is preliminary data.</text>
</comment>
<evidence type="ECO:0000313" key="4">
    <source>
        <dbReference type="Proteomes" id="UP000718451"/>
    </source>
</evidence>
<evidence type="ECO:0000313" key="3">
    <source>
        <dbReference type="EMBL" id="NKI32046.1"/>
    </source>
</evidence>
<feature type="domain" description="Glycosyltransferase subfamily 4-like N-terminal" evidence="2">
    <location>
        <begin position="47"/>
        <end position="168"/>
    </location>
</feature>
<dbReference type="EMBL" id="JAAWWL010000002">
    <property type="protein sequence ID" value="NKI32046.1"/>
    <property type="molecule type" value="Genomic_DNA"/>
</dbReference>
<accession>A0ABX1GSR5</accession>
<dbReference type="Proteomes" id="UP000718451">
    <property type="component" value="Unassembled WGS sequence"/>
</dbReference>
<dbReference type="Gene3D" id="3.40.50.2000">
    <property type="entry name" value="Glycogen Phosphorylase B"/>
    <property type="match status" value="2"/>
</dbReference>
<dbReference type="PANTHER" id="PTHR45947">
    <property type="entry name" value="SULFOQUINOVOSYL TRANSFERASE SQD2"/>
    <property type="match status" value="1"/>
</dbReference>
<dbReference type="InterPro" id="IPR050194">
    <property type="entry name" value="Glycosyltransferase_grp1"/>
</dbReference>
<evidence type="ECO:0000259" key="2">
    <source>
        <dbReference type="Pfam" id="PF13439"/>
    </source>
</evidence>
<dbReference type="InterPro" id="IPR001296">
    <property type="entry name" value="Glyco_trans_1"/>
</dbReference>
<proteinExistence type="predicted"/>
<feature type="domain" description="Glycosyl transferase family 1" evidence="1">
    <location>
        <begin position="182"/>
        <end position="346"/>
    </location>
</feature>
<protein>
    <submittedName>
        <fullName evidence="3">Colanic acid biosynthesis glycosyltransferase WcaL</fullName>
    </submittedName>
</protein>
<dbReference type="Pfam" id="PF13439">
    <property type="entry name" value="Glyco_transf_4"/>
    <property type="match status" value="1"/>
</dbReference>
<reference evidence="3 4" key="1">
    <citation type="submission" date="2020-04" db="EMBL/GenBank/DDBJ databases">
        <authorList>
            <person name="Yoon J."/>
        </authorList>
    </citation>
    <scope>NUCLEOTIDE SEQUENCE [LARGE SCALE GENOMIC DNA]</scope>
    <source>
        <strain evidence="3 4">DJ-13</strain>
    </source>
</reference>
<keyword evidence="4" id="KW-1185">Reference proteome</keyword>
<dbReference type="PANTHER" id="PTHR45947:SF14">
    <property type="entry name" value="SLL1723 PROTEIN"/>
    <property type="match status" value="1"/>
</dbReference>
<sequence length="374" mass="42560">MNILHLERKFPGSTETFIVNQINMLPKYEHSVFTIDFIDELKSIAKVYHPPKKNILSAKVMLANEVAFFKEKIEAINPDIIHGHFITDACVFRPVTKKMNVPKICSCYGYDVSVIPVKFKHFYKFFYKPIIAEYDLFLAMTDEMQKDLLEMGFPEEKVTVHYHGVDTQKFSLPRIYKANISKLNILTVASLLEVKGHETVLRALAHAKQNQDDFQFEYDIVGQGALKDYLVNLAKSLDISDFVRFHGAISHGDEFMQLLKKADVFAHPSVTTKDNDKEGIPGAIVEAMASGLPVIATEHGGIPYVVTDSKNGFLIKEKDYQTMAGLFYKLFSDPNIRSTIGKSAQEYALEHLDLLKKSKDLERIYESLITKQNH</sequence>
<dbReference type="SUPFAM" id="SSF53756">
    <property type="entry name" value="UDP-Glycosyltransferase/glycogen phosphorylase"/>
    <property type="match status" value="1"/>
</dbReference>
<evidence type="ECO:0000259" key="1">
    <source>
        <dbReference type="Pfam" id="PF00534"/>
    </source>
</evidence>
<name>A0ABX1GSR5_9FLAO</name>